<dbReference type="InterPro" id="IPR013087">
    <property type="entry name" value="Znf_C2H2_type"/>
</dbReference>
<feature type="region of interest" description="Disordered" evidence="6">
    <location>
        <begin position="1274"/>
        <end position="1339"/>
    </location>
</feature>
<evidence type="ECO:0000313" key="9">
    <source>
        <dbReference type="EMBL" id="CZT43436.1"/>
    </source>
</evidence>
<name>A0A1E1M2V5_RHYSE</name>
<feature type="domain" description="C2H2-type" evidence="8">
    <location>
        <begin position="485"/>
        <end position="513"/>
    </location>
</feature>
<feature type="region of interest" description="Disordered" evidence="6">
    <location>
        <begin position="332"/>
        <end position="359"/>
    </location>
</feature>
<evidence type="ECO:0000259" key="8">
    <source>
        <dbReference type="PROSITE" id="PS50157"/>
    </source>
</evidence>
<dbReference type="Pfam" id="PF05920">
    <property type="entry name" value="Homeobox_KN"/>
    <property type="match status" value="1"/>
</dbReference>
<keyword evidence="3 5" id="KW-0539">Nucleus</keyword>
<dbReference type="InterPro" id="IPR008422">
    <property type="entry name" value="KN_HD"/>
</dbReference>
<keyword evidence="10" id="KW-1185">Reference proteome</keyword>
<feature type="region of interest" description="Disordered" evidence="6">
    <location>
        <begin position="300"/>
        <end position="319"/>
    </location>
</feature>
<gene>
    <name evidence="9" type="ORF">RSE6_03477</name>
</gene>
<keyword evidence="4" id="KW-0479">Metal-binding</keyword>
<proteinExistence type="predicted"/>
<dbReference type="Pfam" id="PF09994">
    <property type="entry name" value="T6SS_Tle1-like_cat"/>
    <property type="match status" value="1"/>
</dbReference>
<dbReference type="PROSITE" id="PS50071">
    <property type="entry name" value="HOMEOBOX_2"/>
    <property type="match status" value="1"/>
</dbReference>
<dbReference type="InterPro" id="IPR001356">
    <property type="entry name" value="HD"/>
</dbReference>
<dbReference type="Proteomes" id="UP000177625">
    <property type="component" value="Unassembled WGS sequence"/>
</dbReference>
<comment type="subcellular location">
    <subcellularLocation>
        <location evidence="5">Nucleus</location>
    </subcellularLocation>
</comment>
<feature type="compositionally biased region" description="Polar residues" evidence="6">
    <location>
        <begin position="342"/>
        <end position="352"/>
    </location>
</feature>
<keyword evidence="4" id="KW-0862">Zinc</keyword>
<dbReference type="GO" id="GO:0006355">
    <property type="term" value="P:regulation of DNA-templated transcription"/>
    <property type="evidence" value="ECO:0007669"/>
    <property type="project" value="InterPro"/>
</dbReference>
<feature type="region of interest" description="Disordered" evidence="6">
    <location>
        <begin position="1606"/>
        <end position="1635"/>
    </location>
</feature>
<evidence type="ECO:0000256" key="6">
    <source>
        <dbReference type="SAM" id="MobiDB-lite"/>
    </source>
</evidence>
<dbReference type="EMBL" id="FJVC01000128">
    <property type="protein sequence ID" value="CZT43436.1"/>
    <property type="molecule type" value="Genomic_DNA"/>
</dbReference>
<dbReference type="InterPro" id="IPR018712">
    <property type="entry name" value="Tle1-like_cat"/>
</dbReference>
<feature type="DNA-binding region" description="Homeobox" evidence="5">
    <location>
        <begin position="278"/>
        <end position="340"/>
    </location>
</feature>
<evidence type="ECO:0000256" key="4">
    <source>
        <dbReference type="PROSITE-ProRule" id="PRU00042"/>
    </source>
</evidence>
<dbReference type="CDD" id="cd00086">
    <property type="entry name" value="homeodomain"/>
    <property type="match status" value="1"/>
</dbReference>
<dbReference type="GO" id="GO:0005634">
    <property type="term" value="C:nucleus"/>
    <property type="evidence" value="ECO:0007669"/>
    <property type="project" value="UniProtKB-SubCell"/>
</dbReference>
<evidence type="ECO:0000313" key="10">
    <source>
        <dbReference type="Proteomes" id="UP000177625"/>
    </source>
</evidence>
<evidence type="ECO:0000259" key="7">
    <source>
        <dbReference type="PROSITE" id="PS50071"/>
    </source>
</evidence>
<dbReference type="PROSITE" id="PS00028">
    <property type="entry name" value="ZINC_FINGER_C2H2_1"/>
    <property type="match status" value="1"/>
</dbReference>
<keyword evidence="1 5" id="KW-0238">DNA-binding</keyword>
<dbReference type="GO" id="GO:0008270">
    <property type="term" value="F:zinc ion binding"/>
    <property type="evidence" value="ECO:0007669"/>
    <property type="project" value="UniProtKB-KW"/>
</dbReference>
<dbReference type="GO" id="GO:0003677">
    <property type="term" value="F:DNA binding"/>
    <property type="evidence" value="ECO:0007669"/>
    <property type="project" value="UniProtKB-UniRule"/>
</dbReference>
<dbReference type="Gene3D" id="1.10.10.60">
    <property type="entry name" value="Homeodomain-like"/>
    <property type="match status" value="1"/>
</dbReference>
<dbReference type="PROSITE" id="PS50157">
    <property type="entry name" value="ZINC_FINGER_C2H2_2"/>
    <property type="match status" value="1"/>
</dbReference>
<dbReference type="SUPFAM" id="SSF46689">
    <property type="entry name" value="Homeodomain-like"/>
    <property type="match status" value="1"/>
</dbReference>
<evidence type="ECO:0000256" key="5">
    <source>
        <dbReference type="PROSITE-ProRule" id="PRU00108"/>
    </source>
</evidence>
<sequence>MDEFFNFEDAAQLDIDLNLDSEPNFTNAESLDFDQLMAPGPYDIDLAFVNQTDDKNHFTCLQNFSSQEPQPPLSFNDHSLPETAMQDTTMMAPADFMDFPRWIDGMDVPARPCSYCQRIRLHCKVIKEGYRKGSCTSCVALDHSCSLTQPDLTINNNRGCHFCVPKTVNDNEDTAPDPCEHCFQQGSECKVIREGPNIGSCESCISFARECKAQEKGFPAAWGLEDLLDLNVNQQIYTPQCQGLCQGSLAHGRSDSMRNPVAPNSSDENIKEKSAEVAPKVGARFSRESIRILRGWLSTHHSHPYPTEEEKDGLRRQTGLNKTQITNWLANARRRGKVCPPRSTSPSVQNYPNGMDIPRRSTPALENMNPLERWKNSPPENEPASVTAIAKAVTSSTYFTGLASPSLSYDQTDNGSSRSLCNVSSTSSLGTSHSSGGSFASAFSYKSRGSYGSFGSFGTRGRRRRRRQATKPVAVKIASGPPRVFQCTFCTETFKTKHDWQRHEKTLHLSLERWVCSPDGPAQYCSDDGHTRCVYCGIPNPSSEHAEMHNHSDCAEKSLEERTFYRKDHLRQHLSLVHDVKFQSFSMETWKVATPEIRSRCGFCGIVMDSWTTRVDHLAEHFKGGKSMADWKGDWGFEPQVLDIIENGMPPYLIHDERNSMNPFEASKEVASDEKTLEDKIKIGLVEYVHDAVMKGAAPTDVDLLIEARSIVRTADNIAFGKSHPEGSWFRDLILLSRTTEEKASGRPGSPNDSCIKGVELVNVRVASDFAQSALSTCIKQRALMSFVERRQALGLTPTDSELQAECCRILEEHEHQSSCKCQPALVWFKYLVMASSCWLGGFRERSGLHRSSEILSEEVRSLDDKSIDYSIHNHLRLVHELKDWVRFQTSLGNFPSDFELQNQARMIVFKNDDAWNQTAMDDPSMLQQFKQQAGLITIDSARPKMPEVSETTESSQASPKTLHWDLKNTHMHPRLESVRTKNTHPILEASFPRQIMNQPSTNTNPTQPLKYFLNDANCYGRLVRELTRFVTTCMSANNPNQHLPSDAEIQNQARWVIYDDDDPWNQTAADNAEWLIRFKRDVGLSSPSLGPGLPLTHPSWRIADGGTGFSPPFISPQVPPPAEKFPENVDVPVTIDHKTYNVSGKTARGFVKGLSEAGRWAKPAQVFCSRDLEQKLGDYMRSSLAAGHCPSDEEIRAKAREVLGMEETAADDVELLRKFKAMHGLSSSSIGYLGHQVPGMGMIGSDEELLAEFDHELTGMDFSTMDFTISRPASGTASALNSGSTLSSGGASPDFFIHHPQPQSHRHSDHQARPPVSDHIQKQPLAQSRSKGDGPAPDYEELYHVHAATASPLRRRASTKMAARSGFALGVSPPRTTTALCASSVGVGSLGEGELGELVEIGEMEMGMESGIGGSGGPESIGAANAGIARLCDEQEMDEWKEGLIQSLLFGCQWDTAVFRFSREREVGITFRLFRNAVTLMFSSDTPFAQIKSLDRHQHVRQHVQPHRNPPPPPPPPVTANSTFQIEIEKEEPELQNRRLFVCCDGTWIVGDVEGQQFTNVSKVARCIDYVDTWQPKKPMKGDMHREGDIMNKKDETPNNQAIELIDASQTDDQPTTEDAAKTNDGTEAEKGVDKIPSPRNFVQIVYYQLGIGTGTGLSKGIRAAYSFISRNWSGPKDEIIFDWVLSKCIHRATSEHWGILVNHNVRIEICAVWDTVRAVLRRKHRTVCENMPQNIELGIQALALGEKFDLYKPMECDEGQRDSEKLLRQRWFAGPLSDKVEFDHCNFWAITTTRSWSKPSPTEYDREIFPDTCRVIATSPISLRLLVPREEENDSNIPRTSLEVAKSKPSARDDFEGQILENWAKHITCAHVNLKQAPNVEEDIPHESDLFEARRNIDLNLSAQYQAEIPICAIFPAFHRLVQEHQERKQES</sequence>
<feature type="region of interest" description="Disordered" evidence="6">
    <location>
        <begin position="252"/>
        <end position="277"/>
    </location>
</feature>
<organism evidence="9 10">
    <name type="scientific">Rhynchosporium secalis</name>
    <name type="common">Barley scald fungus</name>
    <dbReference type="NCBI Taxonomy" id="38038"/>
    <lineage>
        <taxon>Eukaryota</taxon>
        <taxon>Fungi</taxon>
        <taxon>Dikarya</taxon>
        <taxon>Ascomycota</taxon>
        <taxon>Pezizomycotina</taxon>
        <taxon>Leotiomycetes</taxon>
        <taxon>Helotiales</taxon>
        <taxon>Ploettnerulaceae</taxon>
        <taxon>Rhynchosporium</taxon>
    </lineage>
</organism>
<dbReference type="SMART" id="SM00355">
    <property type="entry name" value="ZnF_C2H2"/>
    <property type="match status" value="2"/>
</dbReference>
<dbReference type="SMART" id="SM00389">
    <property type="entry name" value="HOX"/>
    <property type="match status" value="1"/>
</dbReference>
<dbReference type="PANTHER" id="PTHR11850">
    <property type="entry name" value="HOMEOBOX PROTEIN TRANSCRIPTION FACTORS"/>
    <property type="match status" value="1"/>
</dbReference>
<reference evidence="10" key="1">
    <citation type="submission" date="2016-03" db="EMBL/GenBank/DDBJ databases">
        <authorList>
            <person name="Guldener U."/>
        </authorList>
    </citation>
    <scope>NUCLEOTIDE SEQUENCE [LARGE SCALE GENOMIC DNA]</scope>
</reference>
<dbReference type="InterPro" id="IPR009057">
    <property type="entry name" value="Homeodomain-like_sf"/>
</dbReference>
<keyword evidence="2 5" id="KW-0371">Homeobox</keyword>
<evidence type="ECO:0000256" key="2">
    <source>
        <dbReference type="ARBA" id="ARBA00023155"/>
    </source>
</evidence>
<feature type="compositionally biased region" description="Polar residues" evidence="6">
    <location>
        <begin position="1274"/>
        <end position="1291"/>
    </location>
</feature>
<keyword evidence="4" id="KW-0863">Zinc-finger</keyword>
<feature type="compositionally biased region" description="Basic and acidic residues" evidence="6">
    <location>
        <begin position="306"/>
        <end position="315"/>
    </location>
</feature>
<feature type="compositionally biased region" description="Polar residues" evidence="6">
    <location>
        <begin position="1606"/>
        <end position="1615"/>
    </location>
</feature>
<evidence type="ECO:0000256" key="3">
    <source>
        <dbReference type="ARBA" id="ARBA00023242"/>
    </source>
</evidence>
<feature type="domain" description="Homeobox" evidence="7">
    <location>
        <begin position="276"/>
        <end position="339"/>
    </location>
</feature>
<dbReference type="InterPro" id="IPR050224">
    <property type="entry name" value="TALE_homeobox"/>
</dbReference>
<accession>A0A1E1M2V5</accession>
<protein>
    <submittedName>
        <fullName evidence="9">Related to monocarboxylate transporter 4</fullName>
    </submittedName>
</protein>
<evidence type="ECO:0000256" key="1">
    <source>
        <dbReference type="ARBA" id="ARBA00023125"/>
    </source>
</evidence>